<keyword evidence="4 6" id="KW-1133">Transmembrane helix</keyword>
<proteinExistence type="predicted"/>
<dbReference type="InterPro" id="IPR020846">
    <property type="entry name" value="MFS_dom"/>
</dbReference>
<feature type="transmembrane region" description="Helical" evidence="6">
    <location>
        <begin position="338"/>
        <end position="359"/>
    </location>
</feature>
<gene>
    <name evidence="8" type="ORF">HMPREF1541_05620</name>
</gene>
<feature type="transmembrane region" description="Helical" evidence="6">
    <location>
        <begin position="100"/>
        <end position="119"/>
    </location>
</feature>
<feature type="transmembrane region" description="Helical" evidence="6">
    <location>
        <begin position="268"/>
        <end position="288"/>
    </location>
</feature>
<feature type="transmembrane region" description="Helical" evidence="6">
    <location>
        <begin position="193"/>
        <end position="217"/>
    </location>
</feature>
<evidence type="ECO:0000313" key="9">
    <source>
        <dbReference type="Proteomes" id="UP000030752"/>
    </source>
</evidence>
<dbReference type="EMBL" id="KB822721">
    <property type="protein sequence ID" value="ETN39397.1"/>
    <property type="molecule type" value="Genomic_DNA"/>
</dbReference>
<dbReference type="PROSITE" id="PS50850">
    <property type="entry name" value="MFS"/>
    <property type="match status" value="1"/>
</dbReference>
<dbReference type="HOGENOM" id="CLU_001265_0_6_1"/>
<dbReference type="SUPFAM" id="SSF103473">
    <property type="entry name" value="MFS general substrate transporter"/>
    <property type="match status" value="1"/>
</dbReference>
<feature type="transmembrane region" description="Helical" evidence="6">
    <location>
        <begin position="160"/>
        <end position="181"/>
    </location>
</feature>
<comment type="subcellular location">
    <subcellularLocation>
        <location evidence="1">Membrane</location>
        <topology evidence="1">Multi-pass membrane protein</topology>
    </subcellularLocation>
</comment>
<accession>W2RSJ1</accession>
<reference evidence="8 9" key="1">
    <citation type="submission" date="2013-03" db="EMBL/GenBank/DDBJ databases">
        <title>The Genome Sequence of Phialophora europaea CBS 101466.</title>
        <authorList>
            <consortium name="The Broad Institute Genomics Platform"/>
            <person name="Cuomo C."/>
            <person name="de Hoog S."/>
            <person name="Gorbushina A."/>
            <person name="Walker B."/>
            <person name="Young S.K."/>
            <person name="Zeng Q."/>
            <person name="Gargeya S."/>
            <person name="Fitzgerald M."/>
            <person name="Haas B."/>
            <person name="Abouelleil A."/>
            <person name="Allen A.W."/>
            <person name="Alvarado L."/>
            <person name="Arachchi H.M."/>
            <person name="Berlin A.M."/>
            <person name="Chapman S.B."/>
            <person name="Gainer-Dewar J."/>
            <person name="Goldberg J."/>
            <person name="Griggs A."/>
            <person name="Gujja S."/>
            <person name="Hansen M."/>
            <person name="Howarth C."/>
            <person name="Imamovic A."/>
            <person name="Ireland A."/>
            <person name="Larimer J."/>
            <person name="McCowan C."/>
            <person name="Murphy C."/>
            <person name="Pearson M."/>
            <person name="Poon T.W."/>
            <person name="Priest M."/>
            <person name="Roberts A."/>
            <person name="Saif S."/>
            <person name="Shea T."/>
            <person name="Sisk P."/>
            <person name="Sykes S."/>
            <person name="Wortman J."/>
            <person name="Nusbaum C."/>
            <person name="Birren B."/>
        </authorList>
    </citation>
    <scope>NUCLEOTIDE SEQUENCE [LARGE SCALE GENOMIC DNA]</scope>
    <source>
        <strain evidence="8 9">CBS 101466</strain>
    </source>
</reference>
<organism evidence="8 9">
    <name type="scientific">Cyphellophora europaea (strain CBS 101466)</name>
    <name type="common">Phialophora europaea</name>
    <dbReference type="NCBI Taxonomy" id="1220924"/>
    <lineage>
        <taxon>Eukaryota</taxon>
        <taxon>Fungi</taxon>
        <taxon>Dikarya</taxon>
        <taxon>Ascomycota</taxon>
        <taxon>Pezizomycotina</taxon>
        <taxon>Eurotiomycetes</taxon>
        <taxon>Chaetothyriomycetidae</taxon>
        <taxon>Chaetothyriales</taxon>
        <taxon>Cyphellophoraceae</taxon>
        <taxon>Cyphellophora</taxon>
    </lineage>
</organism>
<evidence type="ECO:0000256" key="2">
    <source>
        <dbReference type="ARBA" id="ARBA00022448"/>
    </source>
</evidence>
<dbReference type="OrthoDB" id="2985014at2759"/>
<evidence type="ECO:0000313" key="8">
    <source>
        <dbReference type="EMBL" id="ETN39397.1"/>
    </source>
</evidence>
<dbReference type="GO" id="GO:0022857">
    <property type="term" value="F:transmembrane transporter activity"/>
    <property type="evidence" value="ECO:0007669"/>
    <property type="project" value="InterPro"/>
</dbReference>
<keyword evidence="3 6" id="KW-0812">Transmembrane</keyword>
<feature type="transmembrane region" description="Helical" evidence="6">
    <location>
        <begin position="399"/>
        <end position="420"/>
    </location>
</feature>
<dbReference type="PANTHER" id="PTHR43791:SF38">
    <property type="entry name" value="MAJOR FACILITATOR SUPERFAMILY (MFS) PROFILE DOMAIN-CONTAINING PROTEIN"/>
    <property type="match status" value="1"/>
</dbReference>
<protein>
    <recommendedName>
        <fullName evidence="7">Major facilitator superfamily (MFS) profile domain-containing protein</fullName>
    </recommendedName>
</protein>
<keyword evidence="5 6" id="KW-0472">Membrane</keyword>
<feature type="domain" description="Major facilitator superfamily (MFS) profile" evidence="7">
    <location>
        <begin position="34"/>
        <end position="460"/>
    </location>
</feature>
<dbReference type="RefSeq" id="XP_008718182.1">
    <property type="nucleotide sequence ID" value="XM_008719960.1"/>
</dbReference>
<feature type="transmembrane region" description="Helical" evidence="6">
    <location>
        <begin position="72"/>
        <end position="93"/>
    </location>
</feature>
<dbReference type="Pfam" id="PF07690">
    <property type="entry name" value="MFS_1"/>
    <property type="match status" value="1"/>
</dbReference>
<feature type="transmembrane region" description="Helical" evidence="6">
    <location>
        <begin position="432"/>
        <end position="453"/>
    </location>
</feature>
<dbReference type="GO" id="GO:0016020">
    <property type="term" value="C:membrane"/>
    <property type="evidence" value="ECO:0007669"/>
    <property type="project" value="UniProtKB-SubCell"/>
</dbReference>
<evidence type="ECO:0000256" key="6">
    <source>
        <dbReference type="SAM" id="Phobius"/>
    </source>
</evidence>
<dbReference type="Gene3D" id="1.20.1250.20">
    <property type="entry name" value="MFS general substrate transporter like domains"/>
    <property type="match status" value="2"/>
</dbReference>
<dbReference type="InParanoid" id="W2RSJ1"/>
<sequence length="466" mass="51035">MDIEQKDPQVELREDVELDPVKLKKLVRKIDLWLMPAIWIIYLLSFVDRTNIGLAKVAGMEDELNISANEYYLTIALFQVGYVVAEIPSNMILSVTRPSLYIPTLMALWGAVAAALGAVKTTQQLIGLRVLLGIFEAGFSPAVLFLISTWYRPEEQSKRFITFLSAAIMSGAFGSIVSGAITSGMDGAHGIPGWRWLFIIEGVATVGAALVAPFFLLDYPSTSKRLTEEERYMAFERLQRSGVTSPHHQQSRAGHVKALTGAILNWRVWLLSLAYMSVVGSLSLSYFYPTLVKGLGYSSTNAQFMTAPLFVVALVIAIPTCILADRMSKRNGYFANRAFFVTVVLGTGGIFCALAAGIHAYVPRYVFLCFINSAIWTANPLALSFASTCLRSVDPEQRAVSLAIINGSGNLAQLYGSALFPGTDAPVYLKGFGVYAGLLIIGASMYSAAYFAFQKWPFKRSPEVEE</sequence>
<evidence type="ECO:0000256" key="4">
    <source>
        <dbReference type="ARBA" id="ARBA00022989"/>
    </source>
</evidence>
<keyword evidence="2" id="KW-0813">Transport</keyword>
<dbReference type="VEuPathDB" id="FungiDB:HMPREF1541_05620"/>
<evidence type="ECO:0000256" key="1">
    <source>
        <dbReference type="ARBA" id="ARBA00004141"/>
    </source>
</evidence>
<dbReference type="AlphaFoldDB" id="W2RSJ1"/>
<feature type="transmembrane region" description="Helical" evidence="6">
    <location>
        <begin position="125"/>
        <end position="148"/>
    </location>
</feature>
<dbReference type="InterPro" id="IPR036259">
    <property type="entry name" value="MFS_trans_sf"/>
</dbReference>
<name>W2RSJ1_CYPE1</name>
<feature type="transmembrane region" description="Helical" evidence="6">
    <location>
        <begin position="365"/>
        <end position="387"/>
    </location>
</feature>
<dbReference type="GeneID" id="19972959"/>
<dbReference type="eggNOG" id="KOG2533">
    <property type="taxonomic scope" value="Eukaryota"/>
</dbReference>
<evidence type="ECO:0000256" key="3">
    <source>
        <dbReference type="ARBA" id="ARBA00022692"/>
    </source>
</evidence>
<keyword evidence="9" id="KW-1185">Reference proteome</keyword>
<dbReference type="InterPro" id="IPR011701">
    <property type="entry name" value="MFS"/>
</dbReference>
<dbReference type="FunFam" id="1.20.1250.20:FF:000057">
    <property type="entry name" value="MFS general substrate transporter"/>
    <property type="match status" value="1"/>
</dbReference>
<dbReference type="PANTHER" id="PTHR43791">
    <property type="entry name" value="PERMEASE-RELATED"/>
    <property type="match status" value="1"/>
</dbReference>
<evidence type="ECO:0000256" key="5">
    <source>
        <dbReference type="ARBA" id="ARBA00023136"/>
    </source>
</evidence>
<feature type="transmembrane region" description="Helical" evidence="6">
    <location>
        <begin position="32"/>
        <end position="52"/>
    </location>
</feature>
<evidence type="ECO:0000259" key="7">
    <source>
        <dbReference type="PROSITE" id="PS50850"/>
    </source>
</evidence>
<feature type="transmembrane region" description="Helical" evidence="6">
    <location>
        <begin position="308"/>
        <end position="326"/>
    </location>
</feature>
<dbReference type="Proteomes" id="UP000030752">
    <property type="component" value="Unassembled WGS sequence"/>
</dbReference>